<dbReference type="InterPro" id="IPR008964">
    <property type="entry name" value="Invasin/intimin_cell_adhesion"/>
</dbReference>
<name>A0A1M5RJF7_9BACT</name>
<sequence>MTFKILPVRARMLLVCALWIVFSTVTYGQEYLIGFTQYGGSYNKGVPYQINTDGSGFMSFKDFDGNTGEKPGDGAGFTQFYYPIVNAEGQHFAFAGFSGMTQSGDQNLGLGARVNVTPGEGGFAPPPGFHFGGYLGTNPGGRFLMGFDMQLIGLTSAQGSNGNGAVFTTSAIVGSAGGDALFSFDGINGKSPKGSLILGPDGKAFGMTELGGTHDLGVIFSVGVVGTGNTFGKLLDFDGATNGSNPTGNLVLAADGRMYGMTRTGGTSGKGVIFSLSRYGTDYKKLMDFNGAATGGNPKGSLTEFTDGKLYGMTSSGGAYGYGTIFSITPSGVFTKILDFDGTNGKSPVGDLLVSTSGTVMYGVAYAGGANDDGVLFKLENGNQFTKLYDFSKATGSNPVGSLLMKKQIPAITFPPIARKNTLSAPFAPGATSTTVLPIYYVSDNHSVAVIENNQIKIVGQGVATITAFQLDNHAYLAQAATQDVVVDRALQTITFDPIPAKTFGDPSFTIKATSSSGLPVTFNMYSNNVATLTGDVVSILGGGTVTIVAHQTGDAKYAAAPDVTQTLVIDRATQTIAFNPTPTVICCQPFSLSATASSKLAVSFKTLDWKILQIGEYQVQPVGVGPAEVIAYQPGNANYKPAETRATIEVLKGNQFLTFSIFNGPFKFGDPPGYVSSSSSSGLPVTYTSDPPGIAVVEGANLYILGVGTTKITASQPGNDLYYPASSVSTTITIAPPKTPPTDNVITWPNVLLKTMVDPPFNLTASASSGLPISYTSSDPTVATVSGNLVTIKGVGSTTITATQAGTSEIPAATAVKKVLQVDKQYQYVYFSLNSYATFGNDPISLPPTSSAGLPITYTSSNNSVAIIEDYFLHFTGAGQVTIIASQAGDSRYMPAQSASQTINVNPLYQSITFDNLPAKTYGDAPFNLVATASSGMPVTFFSSDPKIASVTGSTVTILGAGTVTIKASQSGVPGYYAAEVSKPLVINKKSQTITFPALSATKYGAAPFLISATSSANLPVTFTSAKPAVAKVSGNVVTITGNGTADIVASQPGNENYLPAPVVHQQFLVADAGNTYDIVGATSNGGANGTGTVYAMNSEGADFNIIKSFSAQNGGLPEAGLTKGTDGRLYGNLYAGGKYGNGQIIRLEADGTGYTVLHDLIDAEGSSPFGNLIQASNGDLYGLTSKGGTFDWGTIFKLKTDGTGFTVLHSFSYTAEGSSPLGGLLQASDGKLYGMTRYGFYGSGTIFSIQADGSAYTTIFSLTEAAPTKSGTYPRGDLIQGADGFLYGTLLQGGANNKGTLFKIKTDGSGFAKLVDFDGAAHGASPASTLLWASDSKIYGMAQAGGANGVGAIFSLNADGSNFTRLFDFDNATTGGSPPGELTEGSDGLLYGMTNSGGANSFGTAFSIQKNGSNFHKLIDFDSRAATPTFGPLVESGTGVFFGMTTNGGVGNTGAIFSITSSGTFAVVKNFPGEESRPWDLVSDATGQSYYGVATSGASNGRGSFFRIDASGSSYQKLADLAGNFTAKKIIYVSDGYLWCLGFSDTGAYGFYRSKIDGSGLQKITLVDGATQKGISPQTMMQASNGYLYGMGYSNGLPVVFRAKSDVTEVTKLFDLPSGVEINASNILEASDGNFYAATTYNSFIFKFTATGGYTKVFTFPTAEVGEVPIKIIELNGGSLGIITSNHGTGNAGAIFMVEKDGTGYSKIYDPKNNDGISPIDMFQTMDGWIYVAAQYGGSYDNGTIYKIRGDGSSLTKVHDFKDTDGDSPSALIFKKAPQTFTFDALSEKKTSDPAFFPDALSSSGAPIQFSSSNPAVAIIERGRIKPVGIGTTVITAKLPGSTNFFKADDIERQLVVVRGDQTISFDALTPLYKSDAPFELKAVASSGLPVTYQSSNTTVATIDGNVVTIKGLGSTIITASQPGDVNFYPAANVQQTFTVKKGGAQTIQFAYPGSRALDNGPFQLTATASSGLPVSFTTSSGNISLSGSTVTPLNPGLVTIQANQPGDTDFQPAPLVEVSFCINPPQPKITISGLGPEFVLQSSSPNGNQWYYNDTPLPGINTNTISVTDEGTYTVVVTVAGCSSTSAPKAFVTTSTEQQPQVLVNISPNPSRDAFNVEIEGAFKQAATLELIDGTGRSIAYRQQNTPGTVVFDVHDAPVGLYLMKITANGKILFRKLLKE</sequence>
<dbReference type="NCBIfam" id="TIGR04183">
    <property type="entry name" value="Por_Secre_tail"/>
    <property type="match status" value="1"/>
</dbReference>
<dbReference type="Pfam" id="PF18962">
    <property type="entry name" value="Por_Secre_tail"/>
    <property type="match status" value="1"/>
</dbReference>
<feature type="domain" description="Secretion system C-terminal sorting" evidence="1">
    <location>
        <begin position="2109"/>
        <end position="2180"/>
    </location>
</feature>
<proteinExistence type="predicted"/>
<evidence type="ECO:0000313" key="2">
    <source>
        <dbReference type="EMBL" id="SHH25933.1"/>
    </source>
</evidence>
<dbReference type="Gene3D" id="2.60.40.1080">
    <property type="match status" value="3"/>
</dbReference>
<accession>A0A1M5RJF7</accession>
<dbReference type="InterPro" id="IPR022519">
    <property type="entry name" value="Gloeo/Verruco_rpt"/>
</dbReference>
<reference evidence="2 3" key="1">
    <citation type="submission" date="2016-11" db="EMBL/GenBank/DDBJ databases">
        <authorList>
            <person name="Jaros S."/>
            <person name="Januszkiewicz K."/>
            <person name="Wedrychowicz H."/>
        </authorList>
    </citation>
    <scope>NUCLEOTIDE SEQUENCE [LARGE SCALE GENOMIC DNA]</scope>
    <source>
        <strain evidence="2 3">DSM 24574</strain>
    </source>
</reference>
<gene>
    <name evidence="2" type="ORF">SAMN04488109_3408</name>
</gene>
<dbReference type="RefSeq" id="WP_073136248.1">
    <property type="nucleotide sequence ID" value="NZ_FQWQ01000002.1"/>
</dbReference>
<keyword evidence="3" id="KW-1185">Reference proteome</keyword>
<protein>
    <submittedName>
        <fullName evidence="2">Por secretion system C-terminal sorting domain-containing protein</fullName>
    </submittedName>
</protein>
<dbReference type="SUPFAM" id="SSF63829">
    <property type="entry name" value="Calcium-dependent phosphotriesterase"/>
    <property type="match status" value="2"/>
</dbReference>
<dbReference type="EMBL" id="FQWQ01000002">
    <property type="protein sequence ID" value="SHH25933.1"/>
    <property type="molecule type" value="Genomic_DNA"/>
</dbReference>
<dbReference type="STRING" id="947013.SAMN04488109_3408"/>
<dbReference type="SUPFAM" id="SSF63825">
    <property type="entry name" value="YWTD domain"/>
    <property type="match status" value="1"/>
</dbReference>
<dbReference type="NCBIfam" id="TIGR03803">
    <property type="entry name" value="Gloeo_Verruco"/>
    <property type="match status" value="14"/>
</dbReference>
<dbReference type="OrthoDB" id="965286at2"/>
<dbReference type="Proteomes" id="UP000184212">
    <property type="component" value="Unassembled WGS sequence"/>
</dbReference>
<dbReference type="SUPFAM" id="SSF49373">
    <property type="entry name" value="Invasin/intimin cell-adhesion fragments"/>
    <property type="match status" value="3"/>
</dbReference>
<evidence type="ECO:0000313" key="3">
    <source>
        <dbReference type="Proteomes" id="UP000184212"/>
    </source>
</evidence>
<dbReference type="InterPro" id="IPR026444">
    <property type="entry name" value="Secre_tail"/>
</dbReference>
<evidence type="ECO:0000259" key="1">
    <source>
        <dbReference type="Pfam" id="PF18962"/>
    </source>
</evidence>
<organism evidence="2 3">
    <name type="scientific">Chryseolinea serpens</name>
    <dbReference type="NCBI Taxonomy" id="947013"/>
    <lineage>
        <taxon>Bacteria</taxon>
        <taxon>Pseudomonadati</taxon>
        <taxon>Bacteroidota</taxon>
        <taxon>Cytophagia</taxon>
        <taxon>Cytophagales</taxon>
        <taxon>Fulvivirgaceae</taxon>
        <taxon>Chryseolinea</taxon>
    </lineage>
</organism>